<evidence type="ECO:0000256" key="1">
    <source>
        <dbReference type="ARBA" id="ARBA00009156"/>
    </source>
</evidence>
<sequence length="457" mass="51097">MNRQPVIAILDVGKTNKKLFLIDEGYNIVAEYAQQLAEVTDEDGFPCEDLPKLQQLLGDFLQQIIQLTDYDVKAVNVSAYGASFVYINAAGEPVFPLYNYLKPYNADLQQQFYNAYGGEVAFSRSAASPVLGNLNSGMQLYRLKYEQPERFAQVQYALHLPQYLAYAISKVPVSEMTSIGCHTNLWNFDTQTYQQWVAEEGMSEKLPAIVPSDAVYTCQVQSHTLACGVGLHDSSAALIPYLACEQEPFVLLSTGTWCIALNPFNASPLTDEQLQHDCLCYLSYQGKPVKASRLFAGHFHEQEAKRIAAHFGEADDFYKHIKPDEYLLEALRQRVTPATYEVLNDVSVAAFAHRELSLFATATEAYHQLMLDMVAQQVHALQFVLRGSEPVSKLFVDGGFSNNPLFMQLLAKAYPHVQVYASQVAQASAIGAALAIHTHWNTQPIPHNLLKLTHYDH</sequence>
<feature type="domain" description="Carbohydrate kinase FGGY N-terminal" evidence="4">
    <location>
        <begin position="7"/>
        <end position="228"/>
    </location>
</feature>
<dbReference type="GO" id="GO:0004856">
    <property type="term" value="F:D-xylulokinase activity"/>
    <property type="evidence" value="ECO:0007669"/>
    <property type="project" value="TreeGrafter"/>
</dbReference>
<comment type="similarity">
    <text evidence="1">Belongs to the FGGY kinase family.</text>
</comment>
<dbReference type="GO" id="GO:0005997">
    <property type="term" value="P:xylulose metabolic process"/>
    <property type="evidence" value="ECO:0007669"/>
    <property type="project" value="TreeGrafter"/>
</dbReference>
<feature type="domain" description="Carbohydrate kinase FGGY C-terminal" evidence="5">
    <location>
        <begin position="246"/>
        <end position="438"/>
    </location>
</feature>
<dbReference type="CDD" id="cd07772">
    <property type="entry name" value="ASKHA_NBD_FGGY_NaCK-like"/>
    <property type="match status" value="1"/>
</dbReference>
<dbReference type="SUPFAM" id="SSF53067">
    <property type="entry name" value="Actin-like ATPase domain"/>
    <property type="match status" value="2"/>
</dbReference>
<evidence type="ECO:0000259" key="5">
    <source>
        <dbReference type="Pfam" id="PF21546"/>
    </source>
</evidence>
<evidence type="ECO:0000313" key="7">
    <source>
        <dbReference type="Proteomes" id="UP000426027"/>
    </source>
</evidence>
<dbReference type="AlphaFoldDB" id="A0A6I6GNZ2"/>
<dbReference type="Proteomes" id="UP000426027">
    <property type="component" value="Chromosome"/>
</dbReference>
<dbReference type="InterPro" id="IPR049382">
    <property type="entry name" value="FGGY_C_2"/>
</dbReference>
<accession>A0A6I6GNZ2</accession>
<dbReference type="RefSeq" id="WP_157478995.1">
    <property type="nucleotide sequence ID" value="NZ_CP046566.1"/>
</dbReference>
<dbReference type="Pfam" id="PF00370">
    <property type="entry name" value="FGGY_N"/>
    <property type="match status" value="1"/>
</dbReference>
<name>A0A6I6GNZ2_9BACT</name>
<organism evidence="6 7">
    <name type="scientific">Phnomibacter ginsenosidimutans</name>
    <dbReference type="NCBI Taxonomy" id="2676868"/>
    <lineage>
        <taxon>Bacteria</taxon>
        <taxon>Pseudomonadati</taxon>
        <taxon>Bacteroidota</taxon>
        <taxon>Chitinophagia</taxon>
        <taxon>Chitinophagales</taxon>
        <taxon>Chitinophagaceae</taxon>
        <taxon>Phnomibacter</taxon>
    </lineage>
</organism>
<proteinExistence type="inferred from homology"/>
<keyword evidence="7" id="KW-1185">Reference proteome</keyword>
<dbReference type="InterPro" id="IPR043129">
    <property type="entry name" value="ATPase_NBD"/>
</dbReference>
<dbReference type="KEGG" id="fls:GLV81_11525"/>
<reference evidence="6 7" key="1">
    <citation type="submission" date="2019-11" db="EMBL/GenBank/DDBJ databases">
        <authorList>
            <person name="Im W.T."/>
        </authorList>
    </citation>
    <scope>NUCLEOTIDE SEQUENCE [LARGE SCALE GENOMIC DNA]</scope>
    <source>
        <strain evidence="6 7">SB-02</strain>
    </source>
</reference>
<dbReference type="EMBL" id="CP046566">
    <property type="protein sequence ID" value="QGW28642.1"/>
    <property type="molecule type" value="Genomic_DNA"/>
</dbReference>
<keyword evidence="2" id="KW-0808">Transferase</keyword>
<evidence type="ECO:0000256" key="3">
    <source>
        <dbReference type="ARBA" id="ARBA00022777"/>
    </source>
</evidence>
<gene>
    <name evidence="6" type="ORF">GLV81_11525</name>
</gene>
<dbReference type="InterPro" id="IPR018484">
    <property type="entry name" value="FGGY_N"/>
</dbReference>
<dbReference type="Gene3D" id="3.30.420.40">
    <property type="match status" value="2"/>
</dbReference>
<protein>
    <submittedName>
        <fullName evidence="6">Carbohydrate kinase</fullName>
    </submittedName>
</protein>
<evidence type="ECO:0000256" key="2">
    <source>
        <dbReference type="ARBA" id="ARBA00022679"/>
    </source>
</evidence>
<dbReference type="Pfam" id="PF21546">
    <property type="entry name" value="FGGY_C_2"/>
    <property type="match status" value="1"/>
</dbReference>
<evidence type="ECO:0000313" key="6">
    <source>
        <dbReference type="EMBL" id="QGW28642.1"/>
    </source>
</evidence>
<evidence type="ECO:0000259" key="4">
    <source>
        <dbReference type="Pfam" id="PF00370"/>
    </source>
</evidence>
<keyword evidence="3 6" id="KW-0418">Kinase</keyword>
<dbReference type="PANTHER" id="PTHR10196:SF57">
    <property type="entry name" value="XYLULOSE KINASE"/>
    <property type="match status" value="1"/>
</dbReference>
<dbReference type="PANTHER" id="PTHR10196">
    <property type="entry name" value="SUGAR KINASE"/>
    <property type="match status" value="1"/>
</dbReference>
<dbReference type="GO" id="GO:0005829">
    <property type="term" value="C:cytosol"/>
    <property type="evidence" value="ECO:0007669"/>
    <property type="project" value="TreeGrafter"/>
</dbReference>